<evidence type="ECO:0000313" key="10">
    <source>
        <dbReference type="Proteomes" id="UP000490980"/>
    </source>
</evidence>
<name>A0A7X5U9U3_9GAMM</name>
<dbReference type="CDD" id="cd08073">
    <property type="entry name" value="MPN_NLPC_P60"/>
    <property type="match status" value="1"/>
</dbReference>
<dbReference type="GO" id="GO:0008270">
    <property type="term" value="F:zinc ion binding"/>
    <property type="evidence" value="ECO:0007669"/>
    <property type="project" value="TreeGrafter"/>
</dbReference>
<evidence type="ECO:0000313" key="9">
    <source>
        <dbReference type="EMBL" id="NII06437.1"/>
    </source>
</evidence>
<protein>
    <recommendedName>
        <fullName evidence="8">NlpC/P60 domain-containing protein</fullName>
    </recommendedName>
</protein>
<dbReference type="GO" id="GO:0008235">
    <property type="term" value="F:metalloexopeptidase activity"/>
    <property type="evidence" value="ECO:0007669"/>
    <property type="project" value="TreeGrafter"/>
</dbReference>
<dbReference type="GO" id="GO:0006508">
    <property type="term" value="P:proteolysis"/>
    <property type="evidence" value="ECO:0007669"/>
    <property type="project" value="UniProtKB-KW"/>
</dbReference>
<keyword evidence="7" id="KW-0482">Metalloprotease</keyword>
<dbReference type="InterPro" id="IPR000555">
    <property type="entry name" value="JAMM/MPN+_dom"/>
</dbReference>
<dbReference type="SMART" id="SM00232">
    <property type="entry name" value="JAB_MPN"/>
    <property type="match status" value="1"/>
</dbReference>
<dbReference type="Gene3D" id="3.40.140.10">
    <property type="entry name" value="Cytidine Deaminase, domain 2"/>
    <property type="match status" value="1"/>
</dbReference>
<keyword evidence="2" id="KW-0645">Protease</keyword>
<keyword evidence="4" id="KW-0378">Hydrolase</keyword>
<dbReference type="InterPro" id="IPR000064">
    <property type="entry name" value="NLP_P60_dom"/>
</dbReference>
<dbReference type="Pfam" id="PF14464">
    <property type="entry name" value="Prok-JAB"/>
    <property type="match status" value="1"/>
</dbReference>
<dbReference type="Gene3D" id="3.90.1720.10">
    <property type="entry name" value="endopeptidase domain like (from Nostoc punctiforme)"/>
    <property type="match status" value="1"/>
</dbReference>
<feature type="domain" description="NlpC/P60" evidence="8">
    <location>
        <begin position="100"/>
        <end position="244"/>
    </location>
</feature>
<accession>A0A7X5U9U3</accession>
<evidence type="ECO:0000256" key="5">
    <source>
        <dbReference type="ARBA" id="ARBA00022807"/>
    </source>
</evidence>
<keyword evidence="6" id="KW-0862">Zinc</keyword>
<dbReference type="PANTHER" id="PTHR34858:SF1">
    <property type="entry name" value="CYSO-CYSTEINE PEPTIDASE"/>
    <property type="match status" value="1"/>
</dbReference>
<evidence type="ECO:0000259" key="8">
    <source>
        <dbReference type="PROSITE" id="PS51935"/>
    </source>
</evidence>
<evidence type="ECO:0000256" key="1">
    <source>
        <dbReference type="ARBA" id="ARBA00007074"/>
    </source>
</evidence>
<comment type="similarity">
    <text evidence="1">Belongs to the peptidase C40 family.</text>
</comment>
<organism evidence="9 10">
    <name type="scientific">Luteibacter anthropi</name>
    <dbReference type="NCBI Taxonomy" id="564369"/>
    <lineage>
        <taxon>Bacteria</taxon>
        <taxon>Pseudomonadati</taxon>
        <taxon>Pseudomonadota</taxon>
        <taxon>Gammaproteobacteria</taxon>
        <taxon>Lysobacterales</taxon>
        <taxon>Rhodanobacteraceae</taxon>
        <taxon>Luteibacter</taxon>
    </lineage>
</organism>
<dbReference type="AlphaFoldDB" id="A0A7X5U9U3"/>
<proteinExistence type="inferred from homology"/>
<keyword evidence="3" id="KW-0479">Metal-binding</keyword>
<keyword evidence="5" id="KW-0788">Thiol protease</keyword>
<dbReference type="PANTHER" id="PTHR34858">
    <property type="entry name" value="CYSO-CYSTEINE PEPTIDASE"/>
    <property type="match status" value="1"/>
</dbReference>
<gene>
    <name evidence="9" type="ORF">HBF25_08570</name>
</gene>
<dbReference type="InterPro" id="IPR051929">
    <property type="entry name" value="VirAsm_ModProt"/>
</dbReference>
<sequence length="252" mass="27779">MTPETRAAIHGHALADYPSESCGLVVVRKGRERYMPCRNVAADPKAHFVLCPQDYAMADDAGEIVAIVHSHPDVPARPSEADLVQCEASGIPWIIVSVMPGASCPVVTDTHIVEPTGYKAPLVGRSWSHGTLDCWALVRDWYAMERGVSLPDPYRADDWWNDGHSDLYGDRAMESAGFFRIDLESVIAGDVILMQIRAANLVPNHAAIYLGDGLILHHLYGRLSSRDVFGGYWQEVTRSVWRHASSSLVTTE</sequence>
<dbReference type="GO" id="GO:0008234">
    <property type="term" value="F:cysteine-type peptidase activity"/>
    <property type="evidence" value="ECO:0007669"/>
    <property type="project" value="UniProtKB-KW"/>
</dbReference>
<evidence type="ECO:0000256" key="4">
    <source>
        <dbReference type="ARBA" id="ARBA00022801"/>
    </source>
</evidence>
<evidence type="ECO:0000256" key="6">
    <source>
        <dbReference type="ARBA" id="ARBA00022833"/>
    </source>
</evidence>
<evidence type="ECO:0000256" key="2">
    <source>
        <dbReference type="ARBA" id="ARBA00022670"/>
    </source>
</evidence>
<keyword evidence="10" id="KW-1185">Reference proteome</keyword>
<dbReference type="SUPFAM" id="SSF54001">
    <property type="entry name" value="Cysteine proteinases"/>
    <property type="match status" value="1"/>
</dbReference>
<dbReference type="EMBL" id="JAARLZ010000004">
    <property type="protein sequence ID" value="NII06437.1"/>
    <property type="molecule type" value="Genomic_DNA"/>
</dbReference>
<comment type="caution">
    <text evidence="9">The sequence shown here is derived from an EMBL/GenBank/DDBJ whole genome shotgun (WGS) entry which is preliminary data.</text>
</comment>
<dbReference type="Proteomes" id="UP000490980">
    <property type="component" value="Unassembled WGS sequence"/>
</dbReference>
<dbReference type="SUPFAM" id="SSF102712">
    <property type="entry name" value="JAB1/MPN domain"/>
    <property type="match status" value="1"/>
</dbReference>
<dbReference type="PROSITE" id="PS51935">
    <property type="entry name" value="NLPC_P60"/>
    <property type="match status" value="1"/>
</dbReference>
<dbReference type="InterPro" id="IPR028090">
    <property type="entry name" value="JAB_dom_prok"/>
</dbReference>
<evidence type="ECO:0000256" key="3">
    <source>
        <dbReference type="ARBA" id="ARBA00022723"/>
    </source>
</evidence>
<dbReference type="InterPro" id="IPR038765">
    <property type="entry name" value="Papain-like_cys_pep_sf"/>
</dbReference>
<reference evidence="9 10" key="1">
    <citation type="submission" date="2020-03" db="EMBL/GenBank/DDBJ databases">
        <authorList>
            <person name="Lai Q."/>
        </authorList>
    </citation>
    <scope>NUCLEOTIDE SEQUENCE [LARGE SCALE GENOMIC DNA]</scope>
    <source>
        <strain evidence="9 10">CCUG 25036</strain>
    </source>
</reference>
<dbReference type="RefSeq" id="WP_166947454.1">
    <property type="nucleotide sequence ID" value="NZ_JAARLZ010000004.1"/>
</dbReference>
<evidence type="ECO:0000256" key="7">
    <source>
        <dbReference type="ARBA" id="ARBA00023049"/>
    </source>
</evidence>
<dbReference type="Pfam" id="PF00877">
    <property type="entry name" value="NLPC_P60"/>
    <property type="match status" value="1"/>
</dbReference>